<dbReference type="InterPro" id="IPR019635">
    <property type="entry name" value="DUF2500"/>
</dbReference>
<gene>
    <name evidence="2" type="ORF">C942_03151</name>
</gene>
<reference evidence="2 3" key="1">
    <citation type="submission" date="2012-12" db="EMBL/GenBank/DDBJ databases">
        <title>Genome Assembly of Photobacterium sp. AK15.</title>
        <authorList>
            <person name="Khatri I."/>
            <person name="Vaidya B."/>
            <person name="Srinivas T.N.R."/>
            <person name="Subramanian S."/>
            <person name="Pinnaka A."/>
        </authorList>
    </citation>
    <scope>NUCLEOTIDE SEQUENCE [LARGE SCALE GENOMIC DNA]</scope>
    <source>
        <strain evidence="2 3">AK15</strain>
    </source>
</reference>
<keyword evidence="3" id="KW-1185">Reference proteome</keyword>
<keyword evidence="1" id="KW-1133">Transmembrane helix</keyword>
<dbReference type="Gene3D" id="2.40.50.660">
    <property type="match status" value="1"/>
</dbReference>
<dbReference type="AlphaFoldDB" id="L8J5D1"/>
<dbReference type="Pfam" id="PF10694">
    <property type="entry name" value="DUF2500"/>
    <property type="match status" value="1"/>
</dbReference>
<protein>
    <submittedName>
        <fullName evidence="2">Uncharacterized protein</fullName>
    </submittedName>
</protein>
<dbReference type="PATRIC" id="fig|1056511.3.peg.4074"/>
<organism evidence="2 3">
    <name type="scientific">Photobacterium marinum</name>
    <dbReference type="NCBI Taxonomy" id="1056511"/>
    <lineage>
        <taxon>Bacteria</taxon>
        <taxon>Pseudomonadati</taxon>
        <taxon>Pseudomonadota</taxon>
        <taxon>Gammaproteobacteria</taxon>
        <taxon>Vibrionales</taxon>
        <taxon>Vibrionaceae</taxon>
        <taxon>Photobacterium</taxon>
    </lineage>
</organism>
<evidence type="ECO:0000313" key="2">
    <source>
        <dbReference type="EMBL" id="ELR64070.1"/>
    </source>
</evidence>
<keyword evidence="1" id="KW-0812">Transmembrane</keyword>
<accession>L8J5D1</accession>
<evidence type="ECO:0000313" key="3">
    <source>
        <dbReference type="Proteomes" id="UP000011134"/>
    </source>
</evidence>
<dbReference type="OrthoDB" id="5917531at2"/>
<name>L8J5D1_9GAMM</name>
<dbReference type="RefSeq" id="WP_007469562.1">
    <property type="nucleotide sequence ID" value="NZ_AMZO01000033.1"/>
</dbReference>
<sequence>MPIGIVLALITLLIISVLYFFYSYRRHTLGDNAPEQQIDVKVLDKQSIPLSNSQPGEDNEEYWLYVQPCAGGPKREFRIGIHYYHALNPGDHGTLTYRGLSFIHFALKRS</sequence>
<dbReference type="EMBL" id="AMZO01000033">
    <property type="protein sequence ID" value="ELR64070.1"/>
    <property type="molecule type" value="Genomic_DNA"/>
</dbReference>
<keyword evidence="1" id="KW-0472">Membrane</keyword>
<proteinExistence type="predicted"/>
<comment type="caution">
    <text evidence="2">The sequence shown here is derived from an EMBL/GenBank/DDBJ whole genome shotgun (WGS) entry which is preliminary data.</text>
</comment>
<feature type="transmembrane region" description="Helical" evidence="1">
    <location>
        <begin position="6"/>
        <end position="24"/>
    </location>
</feature>
<dbReference type="Proteomes" id="UP000011134">
    <property type="component" value="Unassembled WGS sequence"/>
</dbReference>
<evidence type="ECO:0000256" key="1">
    <source>
        <dbReference type="SAM" id="Phobius"/>
    </source>
</evidence>